<evidence type="ECO:0000313" key="2">
    <source>
        <dbReference type="EMBL" id="MEQ2171053.1"/>
    </source>
</evidence>
<protein>
    <submittedName>
        <fullName evidence="2">Uncharacterized protein</fullName>
    </submittedName>
</protein>
<evidence type="ECO:0000256" key="1">
    <source>
        <dbReference type="SAM" id="SignalP"/>
    </source>
</evidence>
<evidence type="ECO:0000313" key="3">
    <source>
        <dbReference type="Proteomes" id="UP001476798"/>
    </source>
</evidence>
<keyword evidence="3" id="KW-1185">Reference proteome</keyword>
<name>A0ABV0NI17_9TELE</name>
<sequence>MGRIGNLLSHLLLGLSSSLESVPLDQSTQGLLEASLRTVRALPVVPGDLFGSAALEALERTAQASRTRQQLAGLHRSARRPVDAGADGVSLSGSFGLPVPFLGSTSMAPRPRPARAQGDHGGAQALCPVRAINPIIQSSGSSSFQLLPQPAKPERRMTGPVVLQWKSSCIIFTWKHPLCLSHLFFRCEWMVT</sequence>
<reference evidence="2 3" key="1">
    <citation type="submission" date="2021-06" db="EMBL/GenBank/DDBJ databases">
        <authorList>
            <person name="Palmer J.M."/>
        </authorList>
    </citation>
    <scope>NUCLEOTIDE SEQUENCE [LARGE SCALE GENOMIC DNA]</scope>
    <source>
        <strain evidence="2 3">GA_2019</strain>
        <tissue evidence="2">Muscle</tissue>
    </source>
</reference>
<feature type="chain" id="PRO_5047182407" evidence="1">
    <location>
        <begin position="22"/>
        <end position="192"/>
    </location>
</feature>
<proteinExistence type="predicted"/>
<gene>
    <name evidence="2" type="ORF">GOODEAATRI_006722</name>
</gene>
<keyword evidence="1" id="KW-0732">Signal</keyword>
<dbReference type="EMBL" id="JAHRIO010040306">
    <property type="protein sequence ID" value="MEQ2171053.1"/>
    <property type="molecule type" value="Genomic_DNA"/>
</dbReference>
<dbReference type="Proteomes" id="UP001476798">
    <property type="component" value="Unassembled WGS sequence"/>
</dbReference>
<organism evidence="2 3">
    <name type="scientific">Goodea atripinnis</name>
    <dbReference type="NCBI Taxonomy" id="208336"/>
    <lineage>
        <taxon>Eukaryota</taxon>
        <taxon>Metazoa</taxon>
        <taxon>Chordata</taxon>
        <taxon>Craniata</taxon>
        <taxon>Vertebrata</taxon>
        <taxon>Euteleostomi</taxon>
        <taxon>Actinopterygii</taxon>
        <taxon>Neopterygii</taxon>
        <taxon>Teleostei</taxon>
        <taxon>Neoteleostei</taxon>
        <taxon>Acanthomorphata</taxon>
        <taxon>Ovalentaria</taxon>
        <taxon>Atherinomorphae</taxon>
        <taxon>Cyprinodontiformes</taxon>
        <taxon>Goodeidae</taxon>
        <taxon>Goodea</taxon>
    </lineage>
</organism>
<feature type="signal peptide" evidence="1">
    <location>
        <begin position="1"/>
        <end position="21"/>
    </location>
</feature>
<accession>A0ABV0NI17</accession>
<comment type="caution">
    <text evidence="2">The sequence shown here is derived from an EMBL/GenBank/DDBJ whole genome shotgun (WGS) entry which is preliminary data.</text>
</comment>